<keyword evidence="8" id="KW-1185">Reference proteome</keyword>
<dbReference type="EMBL" id="RBXN01000002">
    <property type="protein sequence ID" value="RKT59749.1"/>
    <property type="molecule type" value="Genomic_DNA"/>
</dbReference>
<dbReference type="InterPro" id="IPR011013">
    <property type="entry name" value="Gal_mutarotase_sf_dom"/>
</dbReference>
<evidence type="ECO:0000313" key="8">
    <source>
        <dbReference type="Proteomes" id="UP000269493"/>
    </source>
</evidence>
<evidence type="ECO:0000313" key="7">
    <source>
        <dbReference type="EMBL" id="RKT59749.1"/>
    </source>
</evidence>
<feature type="domain" description="Glycoside hydrolase family 31 N-terminal" evidence="4">
    <location>
        <begin position="251"/>
        <end position="401"/>
    </location>
</feature>
<dbReference type="SUPFAM" id="SSF51011">
    <property type="entry name" value="Glycosyl hydrolase domain"/>
    <property type="match status" value="1"/>
</dbReference>
<dbReference type="GO" id="GO:0004553">
    <property type="term" value="F:hydrolase activity, hydrolyzing O-glycosyl compounds"/>
    <property type="evidence" value="ECO:0007669"/>
    <property type="project" value="InterPro"/>
</dbReference>
<dbReference type="SUPFAM" id="SSF74650">
    <property type="entry name" value="Galactose mutarotase-like"/>
    <property type="match status" value="1"/>
</dbReference>
<dbReference type="CDD" id="cd06591">
    <property type="entry name" value="GH31_xylosidase_XylS"/>
    <property type="match status" value="1"/>
</dbReference>
<dbReference type="AlphaFoldDB" id="A0A495WEH6"/>
<dbReference type="GO" id="GO:0030246">
    <property type="term" value="F:carbohydrate binding"/>
    <property type="evidence" value="ECO:0007669"/>
    <property type="project" value="InterPro"/>
</dbReference>
<evidence type="ECO:0000259" key="5">
    <source>
        <dbReference type="Pfam" id="PF17137"/>
    </source>
</evidence>
<dbReference type="CDD" id="cd14752">
    <property type="entry name" value="GH31_N"/>
    <property type="match status" value="1"/>
</dbReference>
<evidence type="ECO:0000259" key="4">
    <source>
        <dbReference type="Pfam" id="PF13802"/>
    </source>
</evidence>
<organism evidence="7 8">
    <name type="scientific">Coprobacter fastidiosus NSB1 = JCM 33896</name>
    <dbReference type="NCBI Taxonomy" id="1349822"/>
    <lineage>
        <taxon>Bacteria</taxon>
        <taxon>Pseudomonadati</taxon>
        <taxon>Bacteroidota</taxon>
        <taxon>Bacteroidia</taxon>
        <taxon>Bacteroidales</taxon>
        <taxon>Barnesiellaceae</taxon>
        <taxon>Coprobacter</taxon>
    </lineage>
</organism>
<dbReference type="InterPro" id="IPR025887">
    <property type="entry name" value="Glyco_hydro_31_N_dom"/>
</dbReference>
<dbReference type="GO" id="GO:0005975">
    <property type="term" value="P:carbohydrate metabolic process"/>
    <property type="evidence" value="ECO:0007669"/>
    <property type="project" value="InterPro"/>
</dbReference>
<dbReference type="Proteomes" id="UP000269493">
    <property type="component" value="Unassembled WGS sequence"/>
</dbReference>
<keyword evidence="2 7" id="KW-0378">Hydrolase</keyword>
<dbReference type="OrthoDB" id="176168at2"/>
<dbReference type="Pfam" id="PF01055">
    <property type="entry name" value="Glyco_hydro_31_2nd"/>
    <property type="match status" value="1"/>
</dbReference>
<proteinExistence type="inferred from homology"/>
<comment type="similarity">
    <text evidence="1 2">Belongs to the glycosyl hydrolase 31 family.</text>
</comment>
<dbReference type="InterPro" id="IPR013780">
    <property type="entry name" value="Glyco_hydro_b"/>
</dbReference>
<dbReference type="InterPro" id="IPR017853">
    <property type="entry name" value="GH"/>
</dbReference>
<feature type="domain" description="DUF5110" evidence="5">
    <location>
        <begin position="873"/>
        <end position="940"/>
    </location>
</feature>
<keyword evidence="2" id="KW-0326">Glycosidase</keyword>
<evidence type="ECO:0000259" key="6">
    <source>
        <dbReference type="Pfam" id="PF21365"/>
    </source>
</evidence>
<dbReference type="InterPro" id="IPR033403">
    <property type="entry name" value="DUF5110"/>
</dbReference>
<evidence type="ECO:0000256" key="2">
    <source>
        <dbReference type="RuleBase" id="RU361185"/>
    </source>
</evidence>
<dbReference type="PANTHER" id="PTHR43863:SF2">
    <property type="entry name" value="MALTASE-GLUCOAMYLASE"/>
    <property type="match status" value="1"/>
</dbReference>
<dbReference type="Gene3D" id="2.60.40.1760">
    <property type="entry name" value="glycosyl hydrolase (family 31)"/>
    <property type="match status" value="1"/>
</dbReference>
<gene>
    <name evidence="7" type="ORF">BC742_0670</name>
</gene>
<protein>
    <submittedName>
        <fullName evidence="7">Alpha-D-xyloside xylohydrolase</fullName>
    </submittedName>
</protein>
<dbReference type="Gene3D" id="2.60.40.1180">
    <property type="entry name" value="Golgi alpha-mannosidase II"/>
    <property type="match status" value="2"/>
</dbReference>
<name>A0A495WEH6_9BACT</name>
<reference evidence="7 8" key="1">
    <citation type="submission" date="2018-10" db="EMBL/GenBank/DDBJ databases">
        <title>Genomic Encyclopedia of Archaeal and Bacterial Type Strains, Phase II (KMG-II): from individual species to whole genera.</title>
        <authorList>
            <person name="Goeker M."/>
        </authorList>
    </citation>
    <scope>NUCLEOTIDE SEQUENCE [LARGE SCALE GENOMIC DNA]</scope>
    <source>
        <strain evidence="7 8">NSB1</strain>
    </source>
</reference>
<dbReference type="InterPro" id="IPR048395">
    <property type="entry name" value="Glyco_hydro_31_C"/>
</dbReference>
<dbReference type="Pfam" id="PF17137">
    <property type="entry name" value="DUF5110"/>
    <property type="match status" value="1"/>
</dbReference>
<evidence type="ECO:0000256" key="1">
    <source>
        <dbReference type="ARBA" id="ARBA00007806"/>
    </source>
</evidence>
<dbReference type="PANTHER" id="PTHR43863">
    <property type="entry name" value="HYDROLASE, PUTATIVE (AFU_ORTHOLOGUE AFUA_1G03140)-RELATED"/>
    <property type="match status" value="1"/>
</dbReference>
<dbReference type="SUPFAM" id="SSF51445">
    <property type="entry name" value="(Trans)glycosidases"/>
    <property type="match status" value="1"/>
</dbReference>
<dbReference type="Pfam" id="PF13802">
    <property type="entry name" value="Gal_mutarotas_2"/>
    <property type="match status" value="1"/>
</dbReference>
<evidence type="ECO:0000259" key="3">
    <source>
        <dbReference type="Pfam" id="PF01055"/>
    </source>
</evidence>
<dbReference type="InterPro" id="IPR000322">
    <property type="entry name" value="Glyco_hydro_31_TIM"/>
</dbReference>
<dbReference type="Pfam" id="PF21365">
    <property type="entry name" value="Glyco_hydro_31_3rd"/>
    <property type="match status" value="1"/>
</dbReference>
<dbReference type="Gene3D" id="3.20.20.80">
    <property type="entry name" value="Glycosidases"/>
    <property type="match status" value="1"/>
</dbReference>
<feature type="domain" description="Glycoside hydrolase family 31 TIM barrel" evidence="3">
    <location>
        <begin position="443"/>
        <end position="762"/>
    </location>
</feature>
<comment type="caution">
    <text evidence="7">The sequence shown here is derived from an EMBL/GenBank/DDBJ whole genome shotgun (WGS) entry which is preliminary data.</text>
</comment>
<accession>A0A495WEH6</accession>
<dbReference type="InterPro" id="IPR051816">
    <property type="entry name" value="Glycosyl_Hydrolase_31"/>
</dbReference>
<feature type="domain" description="Glycosyl hydrolase family 31 C-terminal" evidence="6">
    <location>
        <begin position="772"/>
        <end position="857"/>
    </location>
</feature>
<sequence>MKSGKNSKLKTQYLKFFCLLFCLVSFSSGYGQGERGWKSDWKGDRSEVKILEPGLDVTGVAVFKNRLFLDAKKDNIKLFRELSDEYRNTKTLWISFSVRKIAGNGRFGLSLLENSQEKLFVGAVGQDKTICFGSKKCREKMESAVQLILRVEKNKAYLFINPPLASVPDVEGASMTLSGDFSFDRITFLCEKGNAGEFSRVVAGEQFADVVFPRKSNDDLRSMGKQPVISWKKAEGALWINTESGVLQLKPYEFGALAVHSGSLSAIESQKNYAVSQEPAGAKFSVKEDSERILLKTDRFSATVEKRTGQICLYDRLGKLLIQEYPGGGRSETGYGEKVACRFSLSPEEALYGLGQFRDNSLNLRGKRRELVQFNTQAAVPVIYSTKGWGILWNNPSRTIFQDNKMGMSFQSDIGDIISYYYFVGDKLDDLIASYRSLTGKAPMIPYWSLGYHQSRNKYATQKEVMDIAERMHKENIPMSTIFIDYFYWQKYGTGSHRFDENLFPDVPGMLSSLHKNYNTRAVITIWPTFRPGIPNYEEFNRAGLLLDGAKALDGIIYDAFSPKAAEIYWKQVMPLVDLGIDGWFLDGCEPDQVNSFLPTVTHDGPALKVRNLYPLVHATTFYNGLLKARPNQRPYILTRCAWASQQKVGTAVWSGDIPTTFDELRKQVTAGLNFVACGIPYWTTDIGGYSGGDPADKNYREVFTRWFQYGTFCPVFRAHGRRYPGNTKVPNELWAYGAEAQKICTEFINLRYALFPYIYTLSGQITRNHYTPMRLLAFDFPEDKKILDCKNQFMYGPSLLICPVLNAGDRKREVYLPSGKRWIDFWTGENYESGQTIVADAPIERIPVYVPAGSIIPMNVSLLMNPDSSAPVEVRVYQGADGRFELYEDDGETFDCERGEYSLIPFMWNEKKRTLTIGKRQGAYKGMSKEREFRIVLVSSEKGRGVEKNSPDKVVKYVGKKVDIKL</sequence>